<dbReference type="Proteomes" id="UP000184016">
    <property type="component" value="Unassembled WGS sequence"/>
</dbReference>
<keyword evidence="3" id="KW-1185">Reference proteome</keyword>
<evidence type="ECO:0000313" key="3">
    <source>
        <dbReference type="Proteomes" id="UP000184016"/>
    </source>
</evidence>
<dbReference type="RefSeq" id="WP_072874392.1">
    <property type="nucleotide sequence ID" value="NZ_FRAF01000015.1"/>
</dbReference>
<keyword evidence="1" id="KW-1133">Transmembrane helix</keyword>
<reference evidence="3" key="1">
    <citation type="submission" date="2016-11" db="EMBL/GenBank/DDBJ databases">
        <authorList>
            <person name="Varghese N."/>
            <person name="Submissions S."/>
        </authorList>
    </citation>
    <scope>NUCLEOTIDE SEQUENCE [LARGE SCALE GENOMIC DNA]</scope>
    <source>
        <strain evidence="3">USBA-503</strain>
    </source>
</reference>
<feature type="transmembrane region" description="Helical" evidence="1">
    <location>
        <begin position="97"/>
        <end position="119"/>
    </location>
</feature>
<evidence type="ECO:0000313" key="2">
    <source>
        <dbReference type="EMBL" id="SHK51339.1"/>
    </source>
</evidence>
<sequence>MDIGLSACFLWVYLMMKRWSPERIIKFWAGWMASFYVGYAFYHPISQYITLRDPGILVWISQHIEDNQGAISVWAQFFPRNAIAVSFITPFHLWSLYIFRFSLWMGVVWITFTSFMIISKLKQAIWDEEDRIAEGPVAKIFSQVLAMVTSLASVILAASILSMVTCFLPQHFNSFTDGEIVKAAGAIVHECSQYLLGRNF</sequence>
<feature type="transmembrane region" description="Helical" evidence="1">
    <location>
        <begin position="24"/>
        <end position="42"/>
    </location>
</feature>
<accession>A0A1M6T382</accession>
<feature type="transmembrane region" description="Helical" evidence="1">
    <location>
        <begin position="140"/>
        <end position="164"/>
    </location>
</feature>
<dbReference type="STRING" id="1830138.SAMN05443507_11556"/>
<name>A0A1M6T382_9BACL</name>
<protein>
    <submittedName>
        <fullName evidence="2">Uncharacterized protein</fullName>
    </submittedName>
</protein>
<keyword evidence="1" id="KW-0812">Transmembrane</keyword>
<organism evidence="2 3">
    <name type="scientific">Alicyclobacillus tolerans</name>
    <dbReference type="NCBI Taxonomy" id="90970"/>
    <lineage>
        <taxon>Bacteria</taxon>
        <taxon>Bacillati</taxon>
        <taxon>Bacillota</taxon>
        <taxon>Bacilli</taxon>
        <taxon>Bacillales</taxon>
        <taxon>Alicyclobacillaceae</taxon>
        <taxon>Alicyclobacillus</taxon>
    </lineage>
</organism>
<dbReference type="AlphaFoldDB" id="A0A1M6T382"/>
<keyword evidence="1" id="KW-0472">Membrane</keyword>
<proteinExistence type="predicted"/>
<gene>
    <name evidence="2" type="ORF">SAMN05443507_11556</name>
</gene>
<evidence type="ECO:0000256" key="1">
    <source>
        <dbReference type="SAM" id="Phobius"/>
    </source>
</evidence>
<dbReference type="EMBL" id="FRAF01000015">
    <property type="protein sequence ID" value="SHK51339.1"/>
    <property type="molecule type" value="Genomic_DNA"/>
</dbReference>